<dbReference type="AlphaFoldDB" id="A0A7E4ZV83"/>
<evidence type="ECO:0000256" key="1">
    <source>
        <dbReference type="ARBA" id="ARBA00004613"/>
    </source>
</evidence>
<keyword evidence="6" id="KW-1185">Reference proteome</keyword>
<evidence type="ECO:0000313" key="7">
    <source>
        <dbReference type="WBParaSite" id="Pan_g19624.t1"/>
    </source>
</evidence>
<dbReference type="WBParaSite" id="Pan_g19624.t1">
    <property type="protein sequence ID" value="Pan_g19624.t1"/>
    <property type="gene ID" value="Pan_g19624"/>
</dbReference>
<dbReference type="Proteomes" id="UP000492821">
    <property type="component" value="Unassembled WGS sequence"/>
</dbReference>
<feature type="signal peptide" evidence="5">
    <location>
        <begin position="1"/>
        <end position="19"/>
    </location>
</feature>
<name>A0A7E4ZV83_PANRE</name>
<keyword evidence="3" id="KW-0964">Secreted</keyword>
<dbReference type="GO" id="GO:0005576">
    <property type="term" value="C:extracellular region"/>
    <property type="evidence" value="ECO:0007669"/>
    <property type="project" value="UniProtKB-SubCell"/>
</dbReference>
<evidence type="ECO:0000256" key="2">
    <source>
        <dbReference type="ARBA" id="ARBA00007236"/>
    </source>
</evidence>
<dbReference type="Gene3D" id="2.10.90.10">
    <property type="entry name" value="Cystine-knot cytokines"/>
    <property type="match status" value="1"/>
</dbReference>
<comment type="subcellular location">
    <subcellularLocation>
        <location evidence="1">Secreted</location>
    </subcellularLocation>
</comment>
<evidence type="ECO:0000313" key="6">
    <source>
        <dbReference type="Proteomes" id="UP000492821"/>
    </source>
</evidence>
<keyword evidence="4 5" id="KW-0732">Signal</keyword>
<protein>
    <submittedName>
        <fullName evidence="7">Interleukin-17</fullName>
    </submittedName>
</protein>
<accession>A0A7E4ZV83</accession>
<dbReference type="Pfam" id="PF06083">
    <property type="entry name" value="IL17"/>
    <property type="match status" value="1"/>
</dbReference>
<comment type="similarity">
    <text evidence="2">Belongs to the IL-17 family.</text>
</comment>
<reference evidence="7" key="2">
    <citation type="submission" date="2020-10" db="UniProtKB">
        <authorList>
            <consortium name="WormBaseParasite"/>
        </authorList>
    </citation>
    <scope>IDENTIFICATION</scope>
</reference>
<dbReference type="GO" id="GO:0005125">
    <property type="term" value="F:cytokine activity"/>
    <property type="evidence" value="ECO:0007669"/>
    <property type="project" value="InterPro"/>
</dbReference>
<organism evidence="6 7">
    <name type="scientific">Panagrellus redivivus</name>
    <name type="common">Microworm</name>
    <dbReference type="NCBI Taxonomy" id="6233"/>
    <lineage>
        <taxon>Eukaryota</taxon>
        <taxon>Metazoa</taxon>
        <taxon>Ecdysozoa</taxon>
        <taxon>Nematoda</taxon>
        <taxon>Chromadorea</taxon>
        <taxon>Rhabditida</taxon>
        <taxon>Tylenchina</taxon>
        <taxon>Panagrolaimomorpha</taxon>
        <taxon>Panagrolaimoidea</taxon>
        <taxon>Panagrolaimidae</taxon>
        <taxon>Panagrellus</taxon>
    </lineage>
</organism>
<feature type="chain" id="PRO_5028860518" evidence="5">
    <location>
        <begin position="20"/>
        <end position="194"/>
    </location>
</feature>
<reference evidence="6" key="1">
    <citation type="journal article" date="2013" name="Genetics">
        <title>The draft genome and transcriptome of Panagrellus redivivus are shaped by the harsh demands of a free-living lifestyle.</title>
        <authorList>
            <person name="Srinivasan J."/>
            <person name="Dillman A.R."/>
            <person name="Macchietto M.G."/>
            <person name="Heikkinen L."/>
            <person name="Lakso M."/>
            <person name="Fracchia K.M."/>
            <person name="Antoshechkin I."/>
            <person name="Mortazavi A."/>
            <person name="Wong G."/>
            <person name="Sternberg P.W."/>
        </authorList>
    </citation>
    <scope>NUCLEOTIDE SEQUENCE [LARGE SCALE GENOMIC DNA]</scope>
    <source>
        <strain evidence="6">MT8872</strain>
    </source>
</reference>
<sequence>MQFWILFVVCCGLAHFSEANKRHLRRHRASPLRVLRDQCRDPPNLDSMLSSWRNEFLPTDPPMESFDEEWIAPQPEPDICSSWPEGDARSTASIMARSLCPWQWRQSHDDAREPKILSEAFCLCQRARTDSSAFCMPIRHEVPILRRKHCDPVTKTYHYIKTTQSVTIGCTSLFPRSSKASALSMHYRIALPEV</sequence>
<dbReference type="InterPro" id="IPR029034">
    <property type="entry name" value="Cystine-knot_cytokine"/>
</dbReference>
<dbReference type="SUPFAM" id="SSF57501">
    <property type="entry name" value="Cystine-knot cytokines"/>
    <property type="match status" value="1"/>
</dbReference>
<dbReference type="InterPro" id="IPR010345">
    <property type="entry name" value="IL-17_fam"/>
</dbReference>
<evidence type="ECO:0000256" key="4">
    <source>
        <dbReference type="ARBA" id="ARBA00022729"/>
    </source>
</evidence>
<evidence type="ECO:0000256" key="3">
    <source>
        <dbReference type="ARBA" id="ARBA00022525"/>
    </source>
</evidence>
<evidence type="ECO:0000256" key="5">
    <source>
        <dbReference type="SAM" id="SignalP"/>
    </source>
</evidence>
<proteinExistence type="inferred from homology"/>